<proteinExistence type="predicted"/>
<comment type="caution">
    <text evidence="1">The sequence shown here is derived from an EMBL/GenBank/DDBJ whole genome shotgun (WGS) entry which is preliminary data.</text>
</comment>
<reference evidence="1" key="1">
    <citation type="journal article" date="2014" name="Front. Microbiol.">
        <title>High frequency of phylogenetically diverse reductive dehalogenase-homologous genes in deep subseafloor sedimentary metagenomes.</title>
        <authorList>
            <person name="Kawai M."/>
            <person name="Futagami T."/>
            <person name="Toyoda A."/>
            <person name="Takaki Y."/>
            <person name="Nishi S."/>
            <person name="Hori S."/>
            <person name="Arai W."/>
            <person name="Tsubouchi T."/>
            <person name="Morono Y."/>
            <person name="Uchiyama I."/>
            <person name="Ito T."/>
            <person name="Fujiyama A."/>
            <person name="Inagaki F."/>
            <person name="Takami H."/>
        </authorList>
    </citation>
    <scope>NUCLEOTIDE SEQUENCE</scope>
    <source>
        <strain evidence="1">Expedition CK06-06</strain>
    </source>
</reference>
<name>X0WMK3_9ZZZZ</name>
<sequence>MKLDISIQEIDGEGYLCIKLADLTVLKRNRAFKPPTIEQVKEYCKERKNK</sequence>
<protein>
    <submittedName>
        <fullName evidence="1">Uncharacterized protein</fullName>
    </submittedName>
</protein>
<dbReference type="AlphaFoldDB" id="X0WMK3"/>
<feature type="non-terminal residue" evidence="1">
    <location>
        <position position="50"/>
    </location>
</feature>
<dbReference type="EMBL" id="BARS01046720">
    <property type="protein sequence ID" value="GAG32209.1"/>
    <property type="molecule type" value="Genomic_DNA"/>
</dbReference>
<organism evidence="1">
    <name type="scientific">marine sediment metagenome</name>
    <dbReference type="NCBI Taxonomy" id="412755"/>
    <lineage>
        <taxon>unclassified sequences</taxon>
        <taxon>metagenomes</taxon>
        <taxon>ecological metagenomes</taxon>
    </lineage>
</organism>
<gene>
    <name evidence="1" type="ORF">S01H1_70273</name>
</gene>
<evidence type="ECO:0000313" key="1">
    <source>
        <dbReference type="EMBL" id="GAG32209.1"/>
    </source>
</evidence>
<accession>X0WMK3</accession>